<dbReference type="RefSeq" id="WP_184092156.1">
    <property type="nucleotide sequence ID" value="NZ_JACIJF010000047.1"/>
</dbReference>
<gene>
    <name evidence="1" type="ORF">FHT02_004382</name>
</gene>
<keyword evidence="2" id="KW-1185">Reference proteome</keyword>
<dbReference type="EMBL" id="JACIJF010000047">
    <property type="protein sequence ID" value="MBB5713119.1"/>
    <property type="molecule type" value="Genomic_DNA"/>
</dbReference>
<organism evidence="1 2">
    <name type="scientific">Sphingomonas xinjiangensis</name>
    <dbReference type="NCBI Taxonomy" id="643568"/>
    <lineage>
        <taxon>Bacteria</taxon>
        <taxon>Pseudomonadati</taxon>
        <taxon>Pseudomonadota</taxon>
        <taxon>Alphaproteobacteria</taxon>
        <taxon>Sphingomonadales</taxon>
        <taxon>Sphingomonadaceae</taxon>
        <taxon>Sphingomonas</taxon>
    </lineage>
</organism>
<reference evidence="1 2" key="1">
    <citation type="submission" date="2020-08" db="EMBL/GenBank/DDBJ databases">
        <title>Genomic Encyclopedia of Type Strains, Phase IV (KMG-IV): sequencing the most valuable type-strain genomes for metagenomic binning, comparative biology and taxonomic classification.</title>
        <authorList>
            <person name="Goeker M."/>
        </authorList>
    </citation>
    <scope>NUCLEOTIDE SEQUENCE [LARGE SCALE GENOMIC DNA]</scope>
    <source>
        <strain evidence="1 2">DSM 26736</strain>
    </source>
</reference>
<comment type="caution">
    <text evidence="1">The sequence shown here is derived from an EMBL/GenBank/DDBJ whole genome shotgun (WGS) entry which is preliminary data.</text>
</comment>
<protein>
    <submittedName>
        <fullName evidence="1">Uncharacterized protein</fullName>
    </submittedName>
</protein>
<evidence type="ECO:0000313" key="1">
    <source>
        <dbReference type="EMBL" id="MBB5713119.1"/>
    </source>
</evidence>
<dbReference type="Proteomes" id="UP000527143">
    <property type="component" value="Unassembled WGS sequence"/>
</dbReference>
<name>A0A840YTS2_9SPHN</name>
<dbReference type="AlphaFoldDB" id="A0A840YTS2"/>
<accession>A0A840YTS2</accession>
<evidence type="ECO:0000313" key="2">
    <source>
        <dbReference type="Proteomes" id="UP000527143"/>
    </source>
</evidence>
<proteinExistence type="predicted"/>
<sequence length="82" mass="9160">MPDLFTKIDTSTGDDRVAPKFIVRICNRGPDHLPERAFSDQLTRFMLDGHALTNSGPAKLCIDDFDARSCSQAYLTSSHFAR</sequence>